<evidence type="ECO:0000313" key="2">
    <source>
        <dbReference type="Proteomes" id="UP000309667"/>
    </source>
</evidence>
<organism evidence="1 2">
    <name type="scientific">Rhizobium rhizophilum</name>
    <dbReference type="NCBI Taxonomy" id="1850373"/>
    <lineage>
        <taxon>Bacteria</taxon>
        <taxon>Pseudomonadati</taxon>
        <taxon>Pseudomonadota</taxon>
        <taxon>Alphaproteobacteria</taxon>
        <taxon>Hyphomicrobiales</taxon>
        <taxon>Rhizobiaceae</taxon>
        <taxon>Rhizobium/Agrobacterium group</taxon>
        <taxon>Rhizobium</taxon>
    </lineage>
</organism>
<sequence>MTRVYCDIVPQANGWCFLCEEGQSAVYPTYRLAVEAARQYSESQSAVRKLTVIRQQDLRGRMLEVAGVTQAWAPEGDTGTGGRA</sequence>
<evidence type="ECO:0008006" key="3">
    <source>
        <dbReference type="Google" id="ProtNLM"/>
    </source>
</evidence>
<evidence type="ECO:0000313" key="1">
    <source>
        <dbReference type="EMBL" id="THV17016.1"/>
    </source>
</evidence>
<comment type="caution">
    <text evidence="1">The sequence shown here is derived from an EMBL/GenBank/DDBJ whole genome shotgun (WGS) entry which is preliminary data.</text>
</comment>
<keyword evidence="2" id="KW-1185">Reference proteome</keyword>
<protein>
    <recommendedName>
        <fullName evidence="3">DUF2188 domain-containing protein</fullName>
    </recommendedName>
</protein>
<name>A0ABY2R0H5_9HYPH</name>
<gene>
    <name evidence="1" type="ORF">E9677_03185</name>
</gene>
<dbReference type="Proteomes" id="UP000309667">
    <property type="component" value="Unassembled WGS sequence"/>
</dbReference>
<dbReference type="RefSeq" id="WP_136556634.1">
    <property type="nucleotide sequence ID" value="NZ_STGT01000001.1"/>
</dbReference>
<proteinExistence type="predicted"/>
<dbReference type="EMBL" id="STGT01000001">
    <property type="protein sequence ID" value="THV17016.1"/>
    <property type="molecule type" value="Genomic_DNA"/>
</dbReference>
<reference evidence="1 2" key="1">
    <citation type="submission" date="2019-04" db="EMBL/GenBank/DDBJ databases">
        <title>Genome sequence of strain 7209-2.</title>
        <authorList>
            <person name="Gao J."/>
            <person name="Sun J."/>
        </authorList>
    </citation>
    <scope>NUCLEOTIDE SEQUENCE [LARGE SCALE GENOMIC DNA]</scope>
    <source>
        <strain evidence="1 2">7209-2</strain>
    </source>
</reference>
<accession>A0ABY2R0H5</accession>